<keyword evidence="2" id="KW-1185">Reference proteome</keyword>
<dbReference type="Proteomes" id="UP000619534">
    <property type="component" value="Unassembled WGS sequence"/>
</dbReference>
<dbReference type="EMBL" id="BMCJ01000002">
    <property type="protein sequence ID" value="GGC86241.1"/>
    <property type="molecule type" value="Genomic_DNA"/>
</dbReference>
<sequence length="62" mass="7342">MRDLPIRKSEKILSIGDNFEEKRDKNEKKRELNLVRETFTWLMACLQKCSQKNTPKLSESVS</sequence>
<organism evidence="1 2">
    <name type="scientific">Thalassobacillus devorans</name>
    <dbReference type="NCBI Taxonomy" id="279813"/>
    <lineage>
        <taxon>Bacteria</taxon>
        <taxon>Bacillati</taxon>
        <taxon>Bacillota</taxon>
        <taxon>Bacilli</taxon>
        <taxon>Bacillales</taxon>
        <taxon>Bacillaceae</taxon>
        <taxon>Thalassobacillus</taxon>
    </lineage>
</organism>
<evidence type="ECO:0000313" key="2">
    <source>
        <dbReference type="Proteomes" id="UP000619534"/>
    </source>
</evidence>
<comment type="caution">
    <text evidence="1">The sequence shown here is derived from an EMBL/GenBank/DDBJ whole genome shotgun (WGS) entry which is preliminary data.</text>
</comment>
<protein>
    <submittedName>
        <fullName evidence="1">Uncharacterized protein</fullName>
    </submittedName>
</protein>
<proteinExistence type="predicted"/>
<name>A0ABQ1NWH3_9BACI</name>
<gene>
    <name evidence="1" type="ORF">GCM10007216_16210</name>
</gene>
<reference evidence="2" key="1">
    <citation type="journal article" date="2019" name="Int. J. Syst. Evol. Microbiol.">
        <title>The Global Catalogue of Microorganisms (GCM) 10K type strain sequencing project: providing services to taxonomists for standard genome sequencing and annotation.</title>
        <authorList>
            <consortium name="The Broad Institute Genomics Platform"/>
            <consortium name="The Broad Institute Genome Sequencing Center for Infectious Disease"/>
            <person name="Wu L."/>
            <person name="Ma J."/>
        </authorList>
    </citation>
    <scope>NUCLEOTIDE SEQUENCE [LARGE SCALE GENOMIC DNA]</scope>
    <source>
        <strain evidence="2">CCM 7282</strain>
    </source>
</reference>
<accession>A0ABQ1NWH3</accession>
<evidence type="ECO:0000313" key="1">
    <source>
        <dbReference type="EMBL" id="GGC86241.1"/>
    </source>
</evidence>